<evidence type="ECO:0000256" key="3">
    <source>
        <dbReference type="ARBA" id="ARBA00022679"/>
    </source>
</evidence>
<evidence type="ECO:0000256" key="1">
    <source>
        <dbReference type="ARBA" id="ARBA00006739"/>
    </source>
</evidence>
<evidence type="ECO:0000313" key="7">
    <source>
        <dbReference type="Proteomes" id="UP000244910"/>
    </source>
</evidence>
<dbReference type="PANTHER" id="PTHR43630">
    <property type="entry name" value="POLY-BETA-1,6-N-ACETYL-D-GLUCOSAMINE SYNTHASE"/>
    <property type="match status" value="1"/>
</dbReference>
<comment type="similarity">
    <text evidence="1">Belongs to the glycosyltransferase 2 family.</text>
</comment>
<evidence type="ECO:0000256" key="4">
    <source>
        <dbReference type="SAM" id="Phobius"/>
    </source>
</evidence>
<evidence type="ECO:0000313" key="6">
    <source>
        <dbReference type="EMBL" id="AWI06117.1"/>
    </source>
</evidence>
<dbReference type="SUPFAM" id="SSF160246">
    <property type="entry name" value="EspE N-terminal domain-like"/>
    <property type="match status" value="3"/>
</dbReference>
<feature type="transmembrane region" description="Helical" evidence="4">
    <location>
        <begin position="286"/>
        <end position="302"/>
    </location>
</feature>
<dbReference type="KEGG" id="cdrk:B9W14_16950"/>
<dbReference type="Proteomes" id="UP000244910">
    <property type="component" value="Chromosome"/>
</dbReference>
<dbReference type="EMBL" id="CP020953">
    <property type="protein sequence ID" value="AWI06117.1"/>
    <property type="molecule type" value="Genomic_DNA"/>
</dbReference>
<sequence>MIVQSTNSNRIGENLLKLGYISEEQLEIALKIQKKTNKLIGNVLVENGFISQQHLAEYVTNRQFSKIGEYLIYVKAITANQLKQAIEYQEINGGRLGSILVSLGFISQEILDNYLNSNYKNKLPIGKMLVENNEITKEQLNKALDLQKKSGGKLGDILLFLGFIKPERLYRYLATQNNVGRVGKNFDINVSKRLPYKLAIKYNAIIINSRNDCYVVAVKELLSQKQLKEMEDYLEKPVEQVLATMLEIDNFWNMIYKKKQSEESVFKLYDDQPENSAIVTFSKSQLIVLITICIVILLSMVADFKATLLVINLFFQSIYAFMTVLKLYIVLKGSYKDNQMHFTEEELEDVDEKELPTYTILIPVYKEKEVIRTLIKNIENIDYPKYKLDVCILLEEDDDETIDTVEKMNLPEYYSSIIVPKSFPKTKPKACNYGLIRAKGKYVVIYDAEDRPESDQLKKVYLSFKKLPENYVCIQSKLNYFNSDQNFLTRLFTQEYSMWFELLLVGIMQIKTPIPLGGTSNHFKIEFLKEVGAWDPFNVTEDADLGVRLFKKGYNTAVVDSRTWEEANSDLTNWIRQRSRWIKGYMQTWFVHMRHPIQLYKSLGLKGFVGYQAMILGTPLLPLINPVFWLMLIVWYATKANWIRDMFPGIFYYIAAFQLFFGNFMFTYTNGVGMYWVIRDCSLKKGQPFSYRLVKYALLSPIYWILMSVAAYKALIQLIVKPFYWEKTNHGLAEIREKNCGSLDV</sequence>
<feature type="transmembrane region" description="Helical" evidence="4">
    <location>
        <begin position="698"/>
        <end position="720"/>
    </location>
</feature>
<keyword evidence="3 6" id="KW-0808">Transferase</keyword>
<dbReference type="InterPro" id="IPR001173">
    <property type="entry name" value="Glyco_trans_2-like"/>
</dbReference>
<keyword evidence="4" id="KW-0472">Membrane</keyword>
<dbReference type="SUPFAM" id="SSF53448">
    <property type="entry name" value="Nucleotide-diphospho-sugar transferases"/>
    <property type="match status" value="1"/>
</dbReference>
<gene>
    <name evidence="6" type="ORF">B9W14_16950</name>
</gene>
<dbReference type="RefSeq" id="WP_032076221.1">
    <property type="nucleotide sequence ID" value="NZ_CP020953.1"/>
</dbReference>
<reference evidence="7" key="1">
    <citation type="submission" date="2017-04" db="EMBL/GenBank/DDBJ databases">
        <authorList>
            <person name="Song Y."/>
            <person name="Cho B.-K."/>
        </authorList>
    </citation>
    <scope>NUCLEOTIDE SEQUENCE [LARGE SCALE GENOMIC DNA]</scope>
    <source>
        <strain evidence="7">SL1</strain>
    </source>
</reference>
<name>A0A2U8DTN6_9CLOT</name>
<dbReference type="AlphaFoldDB" id="A0A2U8DTN6"/>
<protein>
    <submittedName>
        <fullName evidence="6">Glycosyl transferase</fullName>
    </submittedName>
</protein>
<dbReference type="OrthoDB" id="9768769at2"/>
<dbReference type="InterPro" id="IPR037257">
    <property type="entry name" value="T2SS_E_N_sf"/>
</dbReference>
<dbReference type="InterPro" id="IPR029044">
    <property type="entry name" value="Nucleotide-diphossugar_trans"/>
</dbReference>
<feature type="domain" description="Glycosyltransferase 2-like" evidence="5">
    <location>
        <begin position="442"/>
        <end position="657"/>
    </location>
</feature>
<evidence type="ECO:0000256" key="2">
    <source>
        <dbReference type="ARBA" id="ARBA00022676"/>
    </source>
</evidence>
<keyword evidence="7" id="KW-1185">Reference proteome</keyword>
<organism evidence="6 7">
    <name type="scientific">Clostridium drakei</name>
    <dbReference type="NCBI Taxonomy" id="332101"/>
    <lineage>
        <taxon>Bacteria</taxon>
        <taxon>Bacillati</taxon>
        <taxon>Bacillota</taxon>
        <taxon>Clostridia</taxon>
        <taxon>Eubacteriales</taxon>
        <taxon>Clostridiaceae</taxon>
        <taxon>Clostridium</taxon>
    </lineage>
</organism>
<dbReference type="CDD" id="cd06427">
    <property type="entry name" value="CESA_like_2"/>
    <property type="match status" value="1"/>
</dbReference>
<keyword evidence="2" id="KW-0328">Glycosyltransferase</keyword>
<feature type="transmembrane region" description="Helical" evidence="4">
    <location>
        <begin position="308"/>
        <end position="331"/>
    </location>
</feature>
<dbReference type="Pfam" id="PF13632">
    <property type="entry name" value="Glyco_trans_2_3"/>
    <property type="match status" value="1"/>
</dbReference>
<dbReference type="PANTHER" id="PTHR43630:SF1">
    <property type="entry name" value="POLY-BETA-1,6-N-ACETYL-D-GLUCOSAMINE SYNTHASE"/>
    <property type="match status" value="1"/>
</dbReference>
<keyword evidence="4" id="KW-0812">Transmembrane</keyword>
<dbReference type="GO" id="GO:0016757">
    <property type="term" value="F:glycosyltransferase activity"/>
    <property type="evidence" value="ECO:0007669"/>
    <property type="project" value="UniProtKB-KW"/>
</dbReference>
<accession>A0A2U8DTN6</accession>
<keyword evidence="4" id="KW-1133">Transmembrane helix</keyword>
<feature type="transmembrane region" description="Helical" evidence="4">
    <location>
        <begin position="620"/>
        <end position="638"/>
    </location>
</feature>
<proteinExistence type="inferred from homology"/>
<dbReference type="Gene3D" id="3.90.550.10">
    <property type="entry name" value="Spore Coat Polysaccharide Biosynthesis Protein SpsA, Chain A"/>
    <property type="match status" value="1"/>
</dbReference>
<feature type="transmembrane region" description="Helical" evidence="4">
    <location>
        <begin position="650"/>
        <end position="678"/>
    </location>
</feature>
<evidence type="ECO:0000259" key="5">
    <source>
        <dbReference type="Pfam" id="PF13632"/>
    </source>
</evidence>